<keyword evidence="2" id="KW-1185">Reference proteome</keyword>
<gene>
    <name evidence="1" type="ORF">L484_022386</name>
</gene>
<accession>W9RF90</accession>
<proteinExistence type="predicted"/>
<evidence type="ECO:0000313" key="2">
    <source>
        <dbReference type="Proteomes" id="UP000030645"/>
    </source>
</evidence>
<dbReference type="AlphaFoldDB" id="W9RF90"/>
<sequence length="82" mass="8918">MLSHRPSVIASPPPWLPSPRKTTVLGPLPSPLQAPSIIAYNHCRPNLSPLHHSFSQPSQTPSTAGCCSFRAMPFMIWMGGEI</sequence>
<organism evidence="1 2">
    <name type="scientific">Morus notabilis</name>
    <dbReference type="NCBI Taxonomy" id="981085"/>
    <lineage>
        <taxon>Eukaryota</taxon>
        <taxon>Viridiplantae</taxon>
        <taxon>Streptophyta</taxon>
        <taxon>Embryophyta</taxon>
        <taxon>Tracheophyta</taxon>
        <taxon>Spermatophyta</taxon>
        <taxon>Magnoliopsida</taxon>
        <taxon>eudicotyledons</taxon>
        <taxon>Gunneridae</taxon>
        <taxon>Pentapetalae</taxon>
        <taxon>rosids</taxon>
        <taxon>fabids</taxon>
        <taxon>Rosales</taxon>
        <taxon>Moraceae</taxon>
        <taxon>Moreae</taxon>
        <taxon>Morus</taxon>
    </lineage>
</organism>
<protein>
    <submittedName>
        <fullName evidence="1">Uncharacterized protein</fullName>
    </submittedName>
</protein>
<dbReference type="EMBL" id="KE344110">
    <property type="protein sequence ID" value="EXB53731.1"/>
    <property type="molecule type" value="Genomic_DNA"/>
</dbReference>
<reference evidence="2" key="1">
    <citation type="submission" date="2013-01" db="EMBL/GenBank/DDBJ databases">
        <title>Draft Genome Sequence of a Mulberry Tree, Morus notabilis C.K. Schneid.</title>
        <authorList>
            <person name="He N."/>
            <person name="Zhao S."/>
        </authorList>
    </citation>
    <scope>NUCLEOTIDE SEQUENCE</scope>
</reference>
<name>W9RF90_9ROSA</name>
<dbReference type="Proteomes" id="UP000030645">
    <property type="component" value="Unassembled WGS sequence"/>
</dbReference>
<evidence type="ECO:0000313" key="1">
    <source>
        <dbReference type="EMBL" id="EXB53731.1"/>
    </source>
</evidence>